<keyword evidence="1" id="KW-0812">Transmembrane</keyword>
<keyword evidence="3" id="KW-1185">Reference proteome</keyword>
<dbReference type="AlphaFoldDB" id="A0A3N5B1R1"/>
<gene>
    <name evidence="2" type="ORF">EDD75_0377</name>
</gene>
<reference evidence="2 3" key="1">
    <citation type="submission" date="2018-11" db="EMBL/GenBank/DDBJ databases">
        <title>Genomic Encyclopedia of Type Strains, Phase IV (KMG-IV): sequencing the most valuable type-strain genomes for metagenomic binning, comparative biology and taxonomic classification.</title>
        <authorList>
            <person name="Goeker M."/>
        </authorList>
    </citation>
    <scope>NUCLEOTIDE SEQUENCE [LARGE SCALE GENOMIC DNA]</scope>
    <source>
        <strain evidence="2 3">DSM 102936</strain>
    </source>
</reference>
<sequence length="35" mass="3741">MNDISPAVVGLFDQFVLLAALFNALFLLAAIVSVF</sequence>
<protein>
    <submittedName>
        <fullName evidence="2">Uncharacterized protein</fullName>
    </submittedName>
</protein>
<evidence type="ECO:0000256" key="1">
    <source>
        <dbReference type="SAM" id="Phobius"/>
    </source>
</evidence>
<dbReference type="EMBL" id="RKRE01000001">
    <property type="protein sequence ID" value="RPF49560.1"/>
    <property type="molecule type" value="Genomic_DNA"/>
</dbReference>
<keyword evidence="1" id="KW-1133">Transmembrane helix</keyword>
<dbReference type="Proteomes" id="UP000282654">
    <property type="component" value="Unassembled WGS sequence"/>
</dbReference>
<evidence type="ECO:0000313" key="3">
    <source>
        <dbReference type="Proteomes" id="UP000282654"/>
    </source>
</evidence>
<comment type="caution">
    <text evidence="2">The sequence shown here is derived from an EMBL/GenBank/DDBJ whole genome shotgun (WGS) entry which is preliminary data.</text>
</comment>
<keyword evidence="1" id="KW-0472">Membrane</keyword>
<organism evidence="2 3">
    <name type="scientific">Thermodesulfitimonas autotrophica</name>
    <dbReference type="NCBI Taxonomy" id="1894989"/>
    <lineage>
        <taxon>Bacteria</taxon>
        <taxon>Bacillati</taxon>
        <taxon>Bacillota</taxon>
        <taxon>Clostridia</taxon>
        <taxon>Thermoanaerobacterales</taxon>
        <taxon>Thermoanaerobacteraceae</taxon>
        <taxon>Thermodesulfitimonas</taxon>
    </lineage>
</organism>
<name>A0A3N5B1R1_9THEO</name>
<evidence type="ECO:0000313" key="2">
    <source>
        <dbReference type="EMBL" id="RPF49560.1"/>
    </source>
</evidence>
<feature type="transmembrane region" description="Helical" evidence="1">
    <location>
        <begin position="15"/>
        <end position="34"/>
    </location>
</feature>
<accession>A0A3N5B1R1</accession>
<proteinExistence type="predicted"/>